<proteinExistence type="predicted"/>
<sequence>MDPQVTSLDFPPLAPSSGACISPRDWSHIFGSTEAPNKSLHLSFFPSEPEVIPFSEEKLLSGAESWSLCLVGYSLGRRPYYEALLDAVKKTWPLKGSILLHSLSDGFFLFRFSCSEDFEQVWTRGVWFILGKPFILQKWHPKFFPKRENLTSVPIWIKIHDLPLACWNSEGISRIASKVGIPLAADSLTEQKSRLTFARVCVQVDCDATYPEEILVSLDGDIARLKVQYEWRPFPCEHCKSLVHASSFCSNKPNPHASDEVIPPTIRNIPRGRSTSRNPRNRHPNQTTSNLHHFQPNPLKCPTSTSKPDTPQNNYPKDIGSNLQYQPHSPKTSYSESFLAVANSNPIISEASSISLPNLNLPTEDAAPSFAGMRLISHSPPPGIISPNRFEALTVQEMPDKLTENIPDSLEDVCITKTSSPVKVAISVSKKPVRGKASKKPPSIAN</sequence>
<dbReference type="EMBL" id="JANQDX010000006">
    <property type="protein sequence ID" value="KAL0922737.1"/>
    <property type="molecule type" value="Genomic_DNA"/>
</dbReference>
<dbReference type="InterPro" id="IPR040256">
    <property type="entry name" value="At4g02000-like"/>
</dbReference>
<evidence type="ECO:0000256" key="1">
    <source>
        <dbReference type="SAM" id="MobiDB-lite"/>
    </source>
</evidence>
<reference evidence="3 4" key="1">
    <citation type="journal article" date="2024" name="Plant Biotechnol. J.">
        <title>Dendrobium thyrsiflorum genome and its molecular insights into genes involved in important horticultural traits.</title>
        <authorList>
            <person name="Chen B."/>
            <person name="Wang J.Y."/>
            <person name="Zheng P.J."/>
            <person name="Li K.L."/>
            <person name="Liang Y.M."/>
            <person name="Chen X.F."/>
            <person name="Zhang C."/>
            <person name="Zhao X."/>
            <person name="He X."/>
            <person name="Zhang G.Q."/>
            <person name="Liu Z.J."/>
            <person name="Xu Q."/>
        </authorList>
    </citation>
    <scope>NUCLEOTIDE SEQUENCE [LARGE SCALE GENOMIC DNA]</scope>
    <source>
        <strain evidence="3">GZMU011</strain>
    </source>
</reference>
<feature type="domain" description="DUF4283" evidence="2">
    <location>
        <begin position="63"/>
        <end position="145"/>
    </location>
</feature>
<evidence type="ECO:0000313" key="3">
    <source>
        <dbReference type="EMBL" id="KAL0922737.1"/>
    </source>
</evidence>
<name>A0ABD0VJA1_DENTH</name>
<gene>
    <name evidence="3" type="ORF">M5K25_006751</name>
</gene>
<dbReference type="Pfam" id="PF14111">
    <property type="entry name" value="DUF4283"/>
    <property type="match status" value="1"/>
</dbReference>
<feature type="compositionally biased region" description="Polar residues" evidence="1">
    <location>
        <begin position="302"/>
        <end position="331"/>
    </location>
</feature>
<comment type="caution">
    <text evidence="3">The sequence shown here is derived from an EMBL/GenBank/DDBJ whole genome shotgun (WGS) entry which is preliminary data.</text>
</comment>
<dbReference type="PANTHER" id="PTHR31286:SF180">
    <property type="entry name" value="OS10G0362600 PROTEIN"/>
    <property type="match status" value="1"/>
</dbReference>
<dbReference type="InterPro" id="IPR025558">
    <property type="entry name" value="DUF4283"/>
</dbReference>
<evidence type="ECO:0000313" key="4">
    <source>
        <dbReference type="Proteomes" id="UP001552299"/>
    </source>
</evidence>
<keyword evidence="4" id="KW-1185">Reference proteome</keyword>
<protein>
    <recommendedName>
        <fullName evidence="2">DUF4283 domain-containing protein</fullName>
    </recommendedName>
</protein>
<feature type="compositionally biased region" description="Polar residues" evidence="1">
    <location>
        <begin position="273"/>
        <end position="292"/>
    </location>
</feature>
<accession>A0ABD0VJA1</accession>
<dbReference type="Proteomes" id="UP001552299">
    <property type="component" value="Unassembled WGS sequence"/>
</dbReference>
<evidence type="ECO:0000259" key="2">
    <source>
        <dbReference type="Pfam" id="PF14111"/>
    </source>
</evidence>
<dbReference type="PANTHER" id="PTHR31286">
    <property type="entry name" value="GLYCINE-RICH CELL WALL STRUCTURAL PROTEIN 1.8-LIKE"/>
    <property type="match status" value="1"/>
</dbReference>
<dbReference type="AlphaFoldDB" id="A0ABD0VJA1"/>
<feature type="region of interest" description="Disordered" evidence="1">
    <location>
        <begin position="254"/>
        <end position="331"/>
    </location>
</feature>
<organism evidence="3 4">
    <name type="scientific">Dendrobium thyrsiflorum</name>
    <name type="common">Pinecone-like raceme dendrobium</name>
    <name type="synonym">Orchid</name>
    <dbReference type="NCBI Taxonomy" id="117978"/>
    <lineage>
        <taxon>Eukaryota</taxon>
        <taxon>Viridiplantae</taxon>
        <taxon>Streptophyta</taxon>
        <taxon>Embryophyta</taxon>
        <taxon>Tracheophyta</taxon>
        <taxon>Spermatophyta</taxon>
        <taxon>Magnoliopsida</taxon>
        <taxon>Liliopsida</taxon>
        <taxon>Asparagales</taxon>
        <taxon>Orchidaceae</taxon>
        <taxon>Epidendroideae</taxon>
        <taxon>Malaxideae</taxon>
        <taxon>Dendrobiinae</taxon>
        <taxon>Dendrobium</taxon>
    </lineage>
</organism>